<evidence type="ECO:0000256" key="5">
    <source>
        <dbReference type="ARBA" id="ARBA00022989"/>
    </source>
</evidence>
<dbReference type="CDD" id="cd11304">
    <property type="entry name" value="Cadherin_repeat"/>
    <property type="match status" value="3"/>
</dbReference>
<dbReference type="InterPro" id="IPR020894">
    <property type="entry name" value="Cadherin_CS"/>
</dbReference>
<dbReference type="PANTHER" id="PTHR24028:SF146">
    <property type="entry name" value="CADHERIN 96CB, ISOFORM D-RELATED"/>
    <property type="match status" value="1"/>
</dbReference>
<keyword evidence="6" id="KW-0472">Membrane</keyword>
<evidence type="ECO:0000256" key="6">
    <source>
        <dbReference type="ARBA" id="ARBA00023136"/>
    </source>
</evidence>
<dbReference type="EnsemblMetazoa" id="CJA23781.1">
    <property type="protein sequence ID" value="CJA23781.1"/>
    <property type="gene ID" value="WBGene00179353"/>
</dbReference>
<keyword evidence="2" id="KW-0812">Transmembrane</keyword>
<evidence type="ECO:0000256" key="3">
    <source>
        <dbReference type="ARBA" id="ARBA00022737"/>
    </source>
</evidence>
<dbReference type="GO" id="GO:0007156">
    <property type="term" value="P:homophilic cell adhesion via plasma membrane adhesion molecules"/>
    <property type="evidence" value="ECO:0007669"/>
    <property type="project" value="InterPro"/>
</dbReference>
<dbReference type="Pfam" id="PF00028">
    <property type="entry name" value="Cadherin"/>
    <property type="match status" value="2"/>
</dbReference>
<keyword evidence="4 8" id="KW-0106">Calcium</keyword>
<dbReference type="SMART" id="SM00112">
    <property type="entry name" value="CA"/>
    <property type="match status" value="2"/>
</dbReference>
<evidence type="ECO:0000256" key="7">
    <source>
        <dbReference type="ARBA" id="ARBA00023180"/>
    </source>
</evidence>
<proteinExistence type="predicted"/>
<reference evidence="10" key="2">
    <citation type="submission" date="2022-06" db="UniProtKB">
        <authorList>
            <consortium name="EnsemblMetazoa"/>
        </authorList>
    </citation>
    <scope>IDENTIFICATION</scope>
    <source>
        <strain evidence="10">DF5081</strain>
    </source>
</reference>
<name>A0A8R1E4I7_CAEJA</name>
<dbReference type="PRINTS" id="PR00205">
    <property type="entry name" value="CADHERIN"/>
</dbReference>
<keyword evidence="5" id="KW-1133">Transmembrane helix</keyword>
<dbReference type="Gene3D" id="2.60.40.60">
    <property type="entry name" value="Cadherins"/>
    <property type="match status" value="3"/>
</dbReference>
<evidence type="ECO:0000256" key="8">
    <source>
        <dbReference type="PROSITE-ProRule" id="PRU00043"/>
    </source>
</evidence>
<evidence type="ECO:0000313" key="10">
    <source>
        <dbReference type="EnsemblMetazoa" id="CJA23781.1"/>
    </source>
</evidence>
<sequence length="326" mass="36123">VFLTENLPPGSKIAEFDVTDPDGSASYHVKFSGPGSENYRANITELGTLSLYTADNAQIDREAQDSQSLLIEVSDVSNNTDRAILPIRILDVNDNAPEFTRKMYDVQVVEDWPRGVVIEKVHATDADVGKAAQVRYSIRGPSDVVAVNETSGVVTVAGELWGMARDAPYKFELVARDLGEPELNSSAILSLRVRGKDEVMTETSVVFLEPKNGVQIVVKENLPLDTKIYTAKAEQRGIASRTRGILTYSLKDLTSDEKEPNFAIDKESGDIFAVKNIDYEKNNEYTVSYTYSFKSGLSPSHCVLDTRDADKCDRARSLFFKIFLQC</sequence>
<dbReference type="SUPFAM" id="SSF49313">
    <property type="entry name" value="Cadherin-like"/>
    <property type="match status" value="3"/>
</dbReference>
<evidence type="ECO:0000256" key="2">
    <source>
        <dbReference type="ARBA" id="ARBA00022692"/>
    </source>
</evidence>
<comment type="subcellular location">
    <subcellularLocation>
        <location evidence="1">Membrane</location>
        <topology evidence="1">Single-pass membrane protein</topology>
    </subcellularLocation>
</comment>
<reference evidence="11" key="1">
    <citation type="submission" date="2010-08" db="EMBL/GenBank/DDBJ databases">
        <authorList>
            <consortium name="Caenorhabditis japonica Sequencing Consortium"/>
            <person name="Wilson R.K."/>
        </authorList>
    </citation>
    <scope>NUCLEOTIDE SEQUENCE [LARGE SCALE GENOMIC DNA]</scope>
    <source>
        <strain evidence="11">DF5081</strain>
    </source>
</reference>
<dbReference type="InterPro" id="IPR050174">
    <property type="entry name" value="Protocadherin/Cadherin-CA"/>
</dbReference>
<organism evidence="10 11">
    <name type="scientific">Caenorhabditis japonica</name>
    <dbReference type="NCBI Taxonomy" id="281687"/>
    <lineage>
        <taxon>Eukaryota</taxon>
        <taxon>Metazoa</taxon>
        <taxon>Ecdysozoa</taxon>
        <taxon>Nematoda</taxon>
        <taxon>Chromadorea</taxon>
        <taxon>Rhabditida</taxon>
        <taxon>Rhabditina</taxon>
        <taxon>Rhabditomorpha</taxon>
        <taxon>Rhabditoidea</taxon>
        <taxon>Rhabditidae</taxon>
        <taxon>Peloderinae</taxon>
        <taxon>Caenorhabditis</taxon>
    </lineage>
</organism>
<dbReference type="AlphaFoldDB" id="A0A8R1E4I7"/>
<feature type="domain" description="Cadherin" evidence="9">
    <location>
        <begin position="3"/>
        <end position="99"/>
    </location>
</feature>
<feature type="domain" description="Cadherin" evidence="9">
    <location>
        <begin position="100"/>
        <end position="212"/>
    </location>
</feature>
<keyword evidence="3" id="KW-0677">Repeat</keyword>
<dbReference type="PROSITE" id="PS50268">
    <property type="entry name" value="CADHERIN_2"/>
    <property type="match status" value="3"/>
</dbReference>
<keyword evidence="7" id="KW-0325">Glycoprotein</keyword>
<feature type="domain" description="Cadherin" evidence="9">
    <location>
        <begin position="210"/>
        <end position="287"/>
    </location>
</feature>
<dbReference type="GO" id="GO:0005886">
    <property type="term" value="C:plasma membrane"/>
    <property type="evidence" value="ECO:0007669"/>
    <property type="project" value="InterPro"/>
</dbReference>
<evidence type="ECO:0000256" key="4">
    <source>
        <dbReference type="ARBA" id="ARBA00022837"/>
    </source>
</evidence>
<dbReference type="InterPro" id="IPR015919">
    <property type="entry name" value="Cadherin-like_sf"/>
</dbReference>
<evidence type="ECO:0000256" key="1">
    <source>
        <dbReference type="ARBA" id="ARBA00004167"/>
    </source>
</evidence>
<dbReference type="Proteomes" id="UP000005237">
    <property type="component" value="Unassembled WGS sequence"/>
</dbReference>
<keyword evidence="11" id="KW-1185">Reference proteome</keyword>
<accession>A0A8R1E4I7</accession>
<dbReference type="PANTHER" id="PTHR24028">
    <property type="entry name" value="CADHERIN-87A"/>
    <property type="match status" value="1"/>
</dbReference>
<dbReference type="GO" id="GO:0005509">
    <property type="term" value="F:calcium ion binding"/>
    <property type="evidence" value="ECO:0007669"/>
    <property type="project" value="UniProtKB-UniRule"/>
</dbReference>
<protein>
    <recommendedName>
        <fullName evidence="9">Cadherin domain-containing protein</fullName>
    </recommendedName>
</protein>
<evidence type="ECO:0000259" key="9">
    <source>
        <dbReference type="PROSITE" id="PS50268"/>
    </source>
</evidence>
<evidence type="ECO:0000313" key="11">
    <source>
        <dbReference type="Proteomes" id="UP000005237"/>
    </source>
</evidence>
<dbReference type="InterPro" id="IPR002126">
    <property type="entry name" value="Cadherin-like_dom"/>
</dbReference>
<dbReference type="PROSITE" id="PS00232">
    <property type="entry name" value="CADHERIN_1"/>
    <property type="match status" value="1"/>
</dbReference>